<evidence type="ECO:0000313" key="2">
    <source>
        <dbReference type="Proteomes" id="UP001497516"/>
    </source>
</evidence>
<organism evidence="1 2">
    <name type="scientific">Linum trigynum</name>
    <dbReference type="NCBI Taxonomy" id="586398"/>
    <lineage>
        <taxon>Eukaryota</taxon>
        <taxon>Viridiplantae</taxon>
        <taxon>Streptophyta</taxon>
        <taxon>Embryophyta</taxon>
        <taxon>Tracheophyta</taxon>
        <taxon>Spermatophyta</taxon>
        <taxon>Magnoliopsida</taxon>
        <taxon>eudicotyledons</taxon>
        <taxon>Gunneridae</taxon>
        <taxon>Pentapetalae</taxon>
        <taxon>rosids</taxon>
        <taxon>fabids</taxon>
        <taxon>Malpighiales</taxon>
        <taxon>Linaceae</taxon>
        <taxon>Linum</taxon>
    </lineage>
</organism>
<dbReference type="Proteomes" id="UP001497516">
    <property type="component" value="Chromosome 1"/>
</dbReference>
<evidence type="ECO:0000313" key="1">
    <source>
        <dbReference type="EMBL" id="CAL1358365.1"/>
    </source>
</evidence>
<keyword evidence="2" id="KW-1185">Reference proteome</keyword>
<accession>A0AAV2CPX2</accession>
<sequence length="66" mass="7152">MEEEKTKACNDCGSGTGFDSDSLTLLGQSPGDLPSYQPVCLWESEKNNKMERGCCEESGLTTIRSS</sequence>
<reference evidence="1 2" key="1">
    <citation type="submission" date="2024-04" db="EMBL/GenBank/DDBJ databases">
        <authorList>
            <person name="Fracassetti M."/>
        </authorList>
    </citation>
    <scope>NUCLEOTIDE SEQUENCE [LARGE SCALE GENOMIC DNA]</scope>
</reference>
<dbReference type="EMBL" id="OZ034813">
    <property type="protein sequence ID" value="CAL1358365.1"/>
    <property type="molecule type" value="Genomic_DNA"/>
</dbReference>
<proteinExistence type="predicted"/>
<dbReference type="AlphaFoldDB" id="A0AAV2CPX2"/>
<name>A0AAV2CPX2_9ROSI</name>
<protein>
    <submittedName>
        <fullName evidence="1">Uncharacterized protein</fullName>
    </submittedName>
</protein>
<gene>
    <name evidence="1" type="ORF">LTRI10_LOCUS5923</name>
</gene>